<dbReference type="OrthoDB" id="4223877at2759"/>
<dbReference type="EMBL" id="CVMT01000008">
    <property type="protein sequence ID" value="CRG90738.1"/>
    <property type="molecule type" value="Genomic_DNA"/>
</dbReference>
<name>A0A0U1M545_TALIS</name>
<organism evidence="1 2">
    <name type="scientific">Talaromyces islandicus</name>
    <name type="common">Penicillium islandicum</name>
    <dbReference type="NCBI Taxonomy" id="28573"/>
    <lineage>
        <taxon>Eukaryota</taxon>
        <taxon>Fungi</taxon>
        <taxon>Dikarya</taxon>
        <taxon>Ascomycota</taxon>
        <taxon>Pezizomycotina</taxon>
        <taxon>Eurotiomycetes</taxon>
        <taxon>Eurotiomycetidae</taxon>
        <taxon>Eurotiales</taxon>
        <taxon>Trichocomaceae</taxon>
        <taxon>Talaromyces</taxon>
        <taxon>Talaromyces sect. Islandici</taxon>
    </lineage>
</organism>
<evidence type="ECO:0000313" key="2">
    <source>
        <dbReference type="Proteomes" id="UP000054383"/>
    </source>
</evidence>
<gene>
    <name evidence="1" type="ORF">PISL3812_07783</name>
</gene>
<dbReference type="AlphaFoldDB" id="A0A0U1M545"/>
<reference evidence="1 2" key="1">
    <citation type="submission" date="2015-04" db="EMBL/GenBank/DDBJ databases">
        <authorList>
            <person name="Syromyatnikov M.Y."/>
            <person name="Popov V.N."/>
        </authorList>
    </citation>
    <scope>NUCLEOTIDE SEQUENCE [LARGE SCALE GENOMIC DNA]</scope>
    <source>
        <strain evidence="1">WF-38-12</strain>
    </source>
</reference>
<dbReference type="Proteomes" id="UP000054383">
    <property type="component" value="Unassembled WGS sequence"/>
</dbReference>
<protein>
    <submittedName>
        <fullName evidence="1">Uncharacterized protein</fullName>
    </submittedName>
</protein>
<accession>A0A0U1M545</accession>
<sequence>MSGPTRASNAELLSHYVQKRLRVPPQPSLRHTFDLFTLSPNDSPWSHQAEQLSKSLISILKAHTSDDPSSRIILVTGNVDNPPVLSPLTITIQQLILRKPAAHESEKEPMIWVFCSRYFPNPSHDGPNALVKSLIIQLQHRTFLPAKGFNYEMECTEFDFGLALLKSILSPEQEKLRIDELWIMLDYPTFFFQGQPAEWTGKMGSLFAMLVEAVKDNPALRLVVTDPGKMNEAVHEALSPCVRLSWETGRGKGNGWFDIEEP</sequence>
<proteinExistence type="predicted"/>
<keyword evidence="2" id="KW-1185">Reference proteome</keyword>
<evidence type="ECO:0000313" key="1">
    <source>
        <dbReference type="EMBL" id="CRG90738.1"/>
    </source>
</evidence>